<reference evidence="6" key="2">
    <citation type="submission" date="2023-06" db="EMBL/GenBank/DDBJ databases">
        <authorList>
            <person name="Swenson N.G."/>
            <person name="Wegrzyn J.L."/>
            <person name="Mcevoy S.L."/>
        </authorList>
    </citation>
    <scope>NUCLEOTIDE SEQUENCE</scope>
    <source>
        <strain evidence="6">NS2018</strain>
        <tissue evidence="6">Leaf</tissue>
    </source>
</reference>
<dbReference type="Pfam" id="PF00407">
    <property type="entry name" value="Bet_v_1"/>
    <property type="match status" value="1"/>
</dbReference>
<proteinExistence type="inferred from homology"/>
<name>A0AA39TB28_ACESA</name>
<dbReference type="CDD" id="cd07816">
    <property type="entry name" value="Bet_v1-like"/>
    <property type="match status" value="1"/>
</dbReference>
<dbReference type="GO" id="GO:0009738">
    <property type="term" value="P:abscisic acid-activated signaling pathway"/>
    <property type="evidence" value="ECO:0007669"/>
    <property type="project" value="InterPro"/>
</dbReference>
<dbReference type="Gene3D" id="3.30.530.20">
    <property type="match status" value="1"/>
</dbReference>
<dbReference type="SUPFAM" id="SSF55961">
    <property type="entry name" value="Bet v1-like"/>
    <property type="match status" value="1"/>
</dbReference>
<dbReference type="GO" id="GO:0006952">
    <property type="term" value="P:defense response"/>
    <property type="evidence" value="ECO:0007669"/>
    <property type="project" value="UniProtKB-KW"/>
</dbReference>
<keyword evidence="7" id="KW-1185">Reference proteome</keyword>
<dbReference type="InterPro" id="IPR024949">
    <property type="entry name" value="Bet_v_I_allergen"/>
</dbReference>
<comment type="caution">
    <text evidence="6">The sequence shown here is derived from an EMBL/GenBank/DDBJ whole genome shotgun (WGS) entry which is preliminary data.</text>
</comment>
<dbReference type="PANTHER" id="PTHR31213:SF17">
    <property type="entry name" value="MAJOR ALLERGEN PRU AR 1-LIKE"/>
    <property type="match status" value="1"/>
</dbReference>
<dbReference type="InterPro" id="IPR023393">
    <property type="entry name" value="START-like_dom_sf"/>
</dbReference>
<keyword evidence="3 4" id="KW-0568">Pathogenesis-related protein</keyword>
<keyword evidence="2 4" id="KW-0611">Plant defense</keyword>
<evidence type="ECO:0000256" key="3">
    <source>
        <dbReference type="ARBA" id="ARBA00023265"/>
    </source>
</evidence>
<dbReference type="GO" id="GO:0004864">
    <property type="term" value="F:protein phosphatase inhibitor activity"/>
    <property type="evidence" value="ECO:0007669"/>
    <property type="project" value="InterPro"/>
</dbReference>
<reference evidence="6" key="1">
    <citation type="journal article" date="2022" name="Plant J.">
        <title>Strategies of tolerance reflected in two North American maple genomes.</title>
        <authorList>
            <person name="McEvoy S.L."/>
            <person name="Sezen U.U."/>
            <person name="Trouern-Trend A."/>
            <person name="McMahon S.M."/>
            <person name="Schaberg P.G."/>
            <person name="Yang J."/>
            <person name="Wegrzyn J.L."/>
            <person name="Swenson N.G."/>
        </authorList>
    </citation>
    <scope>NUCLEOTIDE SEQUENCE</scope>
    <source>
        <strain evidence="6">NS2018</strain>
    </source>
</reference>
<evidence type="ECO:0000259" key="5">
    <source>
        <dbReference type="Pfam" id="PF00407"/>
    </source>
</evidence>
<evidence type="ECO:0000256" key="1">
    <source>
        <dbReference type="ARBA" id="ARBA00009744"/>
    </source>
</evidence>
<feature type="domain" description="Bet v I/Major latex protein" evidence="5">
    <location>
        <begin position="1"/>
        <end position="155"/>
    </location>
</feature>
<dbReference type="GO" id="GO:0005634">
    <property type="term" value="C:nucleus"/>
    <property type="evidence" value="ECO:0007669"/>
    <property type="project" value="TreeGrafter"/>
</dbReference>
<evidence type="ECO:0000256" key="2">
    <source>
        <dbReference type="ARBA" id="ARBA00022821"/>
    </source>
</evidence>
<evidence type="ECO:0000256" key="4">
    <source>
        <dbReference type="RuleBase" id="RU000409"/>
    </source>
</evidence>
<dbReference type="AlphaFoldDB" id="A0AA39TB28"/>
<evidence type="ECO:0000313" key="6">
    <source>
        <dbReference type="EMBL" id="KAK0606967.1"/>
    </source>
</evidence>
<dbReference type="PANTHER" id="PTHR31213">
    <property type="entry name" value="OS08G0374000 PROTEIN-RELATED"/>
    <property type="match status" value="1"/>
</dbReference>
<evidence type="ECO:0000313" key="7">
    <source>
        <dbReference type="Proteomes" id="UP001168877"/>
    </source>
</evidence>
<protein>
    <recommendedName>
        <fullName evidence="5">Bet v I/Major latex protein domain-containing protein</fullName>
    </recommendedName>
</protein>
<dbReference type="EMBL" id="JAUESC010000001">
    <property type="protein sequence ID" value="KAK0606967.1"/>
    <property type="molecule type" value="Genomic_DNA"/>
</dbReference>
<dbReference type="InterPro" id="IPR050279">
    <property type="entry name" value="Plant_def-hormone_signal"/>
</dbReference>
<gene>
    <name evidence="6" type="ORF">LWI29_007065</name>
</gene>
<accession>A0AA39TB28</accession>
<dbReference type="GO" id="GO:0010427">
    <property type="term" value="F:abscisic acid binding"/>
    <property type="evidence" value="ECO:0007669"/>
    <property type="project" value="InterPro"/>
</dbReference>
<comment type="similarity">
    <text evidence="1 4">Belongs to the BetVI family.</text>
</comment>
<dbReference type="GO" id="GO:0005737">
    <property type="term" value="C:cytoplasm"/>
    <property type="evidence" value="ECO:0007669"/>
    <property type="project" value="TreeGrafter"/>
</dbReference>
<dbReference type="Proteomes" id="UP001168877">
    <property type="component" value="Unassembled WGS sequence"/>
</dbReference>
<dbReference type="GO" id="GO:0038023">
    <property type="term" value="F:signaling receptor activity"/>
    <property type="evidence" value="ECO:0007669"/>
    <property type="project" value="InterPro"/>
</dbReference>
<dbReference type="InterPro" id="IPR000916">
    <property type="entry name" value="Bet_v_I/MLP"/>
</dbReference>
<organism evidence="6 7">
    <name type="scientific">Acer saccharum</name>
    <name type="common">Sugar maple</name>
    <dbReference type="NCBI Taxonomy" id="4024"/>
    <lineage>
        <taxon>Eukaryota</taxon>
        <taxon>Viridiplantae</taxon>
        <taxon>Streptophyta</taxon>
        <taxon>Embryophyta</taxon>
        <taxon>Tracheophyta</taxon>
        <taxon>Spermatophyta</taxon>
        <taxon>Magnoliopsida</taxon>
        <taxon>eudicotyledons</taxon>
        <taxon>Gunneridae</taxon>
        <taxon>Pentapetalae</taxon>
        <taxon>rosids</taxon>
        <taxon>malvids</taxon>
        <taxon>Sapindales</taxon>
        <taxon>Sapindaceae</taxon>
        <taxon>Hippocastanoideae</taxon>
        <taxon>Acereae</taxon>
        <taxon>Acer</taxon>
    </lineage>
</organism>
<dbReference type="PRINTS" id="PR00634">
    <property type="entry name" value="BETALLERGEN"/>
</dbReference>
<dbReference type="PROSITE" id="PS00451">
    <property type="entry name" value="PATHOGENESIS_BETVI"/>
    <property type="match status" value="1"/>
</dbReference>
<sequence>MGSSTFTEERSSPVPAGKLFKALVLDSDNLLPKIMPQAFKSVETIEGDGGPGTIKKMNFTEGTEFKNLKNRIDALDKERMTYAHTIIEGGALQDKAESISYEVKFEATADGGCKVTNVSKYNLKSGAKIGEEQLKEAKAKSIAIFKAVEAYLLANPAAYV</sequence>
<dbReference type="FunFam" id="3.30.530.20:FF:000007">
    <property type="entry name" value="Major pollen allergen Bet v 1-A"/>
    <property type="match status" value="1"/>
</dbReference>